<dbReference type="Pfam" id="PF00563">
    <property type="entry name" value="EAL"/>
    <property type="match status" value="1"/>
</dbReference>
<dbReference type="SUPFAM" id="SSF141868">
    <property type="entry name" value="EAL domain-like"/>
    <property type="match status" value="1"/>
</dbReference>
<sequence length="363" mass="39073">MHRKKLDWEAMLSGAIDAVGVQVVFQPIVDVARGTVAGYESLIRFPGYEVRNPETWFAAAHEAGVGADLQATALRLGLQARAQLPRNTFLSVNVGPEVLTDAAVRRVFAEAGRLEGVVVELTEHYDVDDLDGIQAELQRLREGGALIAVDDAGSGYAGLSRMLMLRPSMIKLDRELVSDLDHSEAKRALVEMVGTFAGRMDAWLLAEGIEREGELRALSSLGVPLAQGFYLGRPNPAWQGISEPAGRTLVEQPARSGPRTLRRLLEHPPVTRPDSPALSEEDVVVLCDQDSRPVGLLDSSAGPVPIAGLLINVDTDWSQAALRAITRPAGDWPAPLICTDNAGRYVGIVRIPRLIHALAGGKA</sequence>
<dbReference type="AlphaFoldDB" id="A0A9X1T3N8"/>
<dbReference type="GO" id="GO:0071111">
    <property type="term" value="F:cyclic-guanylate-specific phosphodiesterase activity"/>
    <property type="evidence" value="ECO:0007669"/>
    <property type="project" value="InterPro"/>
</dbReference>
<protein>
    <submittedName>
        <fullName evidence="2">EAL domain-containing protein</fullName>
    </submittedName>
</protein>
<comment type="caution">
    <text evidence="2">The sequence shown here is derived from an EMBL/GenBank/DDBJ whole genome shotgun (WGS) entry which is preliminary data.</text>
</comment>
<accession>A0A9X1T3N8</accession>
<dbReference type="EMBL" id="JAJOMB010000025">
    <property type="protein sequence ID" value="MCD5315883.1"/>
    <property type="molecule type" value="Genomic_DNA"/>
</dbReference>
<dbReference type="PANTHER" id="PTHR33121">
    <property type="entry name" value="CYCLIC DI-GMP PHOSPHODIESTERASE PDEF"/>
    <property type="match status" value="1"/>
</dbReference>
<reference evidence="2" key="1">
    <citation type="submission" date="2021-11" db="EMBL/GenBank/DDBJ databases">
        <title>Streptomyces corallinus and Kineosporia corallina sp. nov., two new coral-derived marine actinobacteria.</title>
        <authorList>
            <person name="Buangrab K."/>
            <person name="Sutthacheep M."/>
            <person name="Yeemin T."/>
            <person name="Harunari E."/>
            <person name="Igarashi Y."/>
            <person name="Sripreechasak P."/>
            <person name="Kanchanasin P."/>
            <person name="Tanasupawat S."/>
            <person name="Phongsopitanun W."/>
        </authorList>
    </citation>
    <scope>NUCLEOTIDE SEQUENCE</scope>
    <source>
        <strain evidence="2">JCM 31032</strain>
    </source>
</reference>
<dbReference type="RefSeq" id="WP_231448704.1">
    <property type="nucleotide sequence ID" value="NZ_JAJOMB010000025.1"/>
</dbReference>
<dbReference type="PANTHER" id="PTHR33121:SF76">
    <property type="entry name" value="SIGNALING PROTEIN"/>
    <property type="match status" value="1"/>
</dbReference>
<dbReference type="SMART" id="SM00052">
    <property type="entry name" value="EAL"/>
    <property type="match status" value="1"/>
</dbReference>
<dbReference type="CDD" id="cd01948">
    <property type="entry name" value="EAL"/>
    <property type="match status" value="1"/>
</dbReference>
<evidence type="ECO:0000259" key="1">
    <source>
        <dbReference type="PROSITE" id="PS50883"/>
    </source>
</evidence>
<dbReference type="InterPro" id="IPR001633">
    <property type="entry name" value="EAL_dom"/>
</dbReference>
<dbReference type="InterPro" id="IPR035919">
    <property type="entry name" value="EAL_sf"/>
</dbReference>
<gene>
    <name evidence="2" type="ORF">LR394_33815</name>
</gene>
<feature type="domain" description="EAL" evidence="1">
    <location>
        <begin position="5"/>
        <end position="248"/>
    </location>
</feature>
<dbReference type="PROSITE" id="PS50883">
    <property type="entry name" value="EAL"/>
    <property type="match status" value="1"/>
</dbReference>
<name>A0A9X1T3N8_9ACTN</name>
<organism evidence="2 3">
    <name type="scientific">Kineosporia babensis</name>
    <dbReference type="NCBI Taxonomy" id="499548"/>
    <lineage>
        <taxon>Bacteria</taxon>
        <taxon>Bacillati</taxon>
        <taxon>Actinomycetota</taxon>
        <taxon>Actinomycetes</taxon>
        <taxon>Kineosporiales</taxon>
        <taxon>Kineosporiaceae</taxon>
        <taxon>Kineosporia</taxon>
    </lineage>
</organism>
<dbReference type="Gene3D" id="3.20.20.450">
    <property type="entry name" value="EAL domain"/>
    <property type="match status" value="1"/>
</dbReference>
<evidence type="ECO:0000313" key="3">
    <source>
        <dbReference type="Proteomes" id="UP001138997"/>
    </source>
</evidence>
<dbReference type="InterPro" id="IPR050706">
    <property type="entry name" value="Cyclic-di-GMP_PDE-like"/>
</dbReference>
<keyword evidence="3" id="KW-1185">Reference proteome</keyword>
<proteinExistence type="predicted"/>
<dbReference type="Proteomes" id="UP001138997">
    <property type="component" value="Unassembled WGS sequence"/>
</dbReference>
<evidence type="ECO:0000313" key="2">
    <source>
        <dbReference type="EMBL" id="MCD5315883.1"/>
    </source>
</evidence>